<dbReference type="Pfam" id="PF03476">
    <property type="entry name" value="MOSC_N"/>
    <property type="match status" value="1"/>
</dbReference>
<evidence type="ECO:0000313" key="3">
    <source>
        <dbReference type="Proteomes" id="UP000005519"/>
    </source>
</evidence>
<comment type="caution">
    <text evidence="2">The sequence shown here is derived from an EMBL/GenBank/DDBJ whole genome shotgun (WGS) entry which is preliminary data.</text>
</comment>
<dbReference type="OrthoDB" id="581532at2"/>
<dbReference type="PANTHER" id="PTHR36930">
    <property type="entry name" value="METAL-SULFUR CLUSTER BIOSYNTHESIS PROTEINS YUAD-RELATED"/>
    <property type="match status" value="1"/>
</dbReference>
<sequence>MRIQQLYIYPIKSTRAYQVSQAFVQPQGLNFDREFMLTEVDGTFITARKEAELFSFSAFPLPLGLSVHHRQGDSIQIAYRDFKQQEQCEVWGNHFPSWIAPETINQWFSAKMGRDVQLRWLGETSQRYIKNTEQSVSFADSYPILLTSHTSLKSIQEYCEQPIQMQQFRPNIVIDGEVAFAEQEWQRIQIGEVIFIHTKPCERCILTTRDPHNAQMHPKMEPFRTLKKINPNEKGKPLFGINLVPLNSGVIYVGDELQLL</sequence>
<dbReference type="Pfam" id="PF03473">
    <property type="entry name" value="MOSC"/>
    <property type="match status" value="1"/>
</dbReference>
<evidence type="ECO:0000259" key="1">
    <source>
        <dbReference type="PROSITE" id="PS51340"/>
    </source>
</evidence>
<dbReference type="Proteomes" id="UP000005519">
    <property type="component" value="Unassembled WGS sequence"/>
</dbReference>
<dbReference type="GO" id="GO:0030170">
    <property type="term" value="F:pyridoxal phosphate binding"/>
    <property type="evidence" value="ECO:0007669"/>
    <property type="project" value="InterPro"/>
</dbReference>
<feature type="domain" description="MOSC" evidence="1">
    <location>
        <begin position="116"/>
        <end position="260"/>
    </location>
</feature>
<dbReference type="SUPFAM" id="SSF50800">
    <property type="entry name" value="PK beta-barrel domain-like"/>
    <property type="match status" value="1"/>
</dbReference>
<organism evidence="2 3">
    <name type="scientific">Pasteurella dagmatis ATCC 43325</name>
    <dbReference type="NCBI Taxonomy" id="667128"/>
    <lineage>
        <taxon>Bacteria</taxon>
        <taxon>Pseudomonadati</taxon>
        <taxon>Pseudomonadota</taxon>
        <taxon>Gammaproteobacteria</taxon>
        <taxon>Pasteurellales</taxon>
        <taxon>Pasteurellaceae</taxon>
        <taxon>Pasteurella</taxon>
    </lineage>
</organism>
<dbReference type="PANTHER" id="PTHR36930:SF1">
    <property type="entry name" value="MOSC DOMAIN-CONTAINING PROTEIN"/>
    <property type="match status" value="1"/>
</dbReference>
<name>C9PQB1_9PAST</name>
<dbReference type="AlphaFoldDB" id="C9PQB1"/>
<dbReference type="RefSeq" id="WP_005762058.1">
    <property type="nucleotide sequence ID" value="NZ_GG704810.1"/>
</dbReference>
<keyword evidence="3" id="KW-1185">Reference proteome</keyword>
<dbReference type="SUPFAM" id="SSF141673">
    <property type="entry name" value="MOSC N-terminal domain-like"/>
    <property type="match status" value="1"/>
</dbReference>
<dbReference type="InterPro" id="IPR005303">
    <property type="entry name" value="MOCOS_middle"/>
</dbReference>
<dbReference type="InterPro" id="IPR011037">
    <property type="entry name" value="Pyrv_Knase-like_insert_dom_sf"/>
</dbReference>
<evidence type="ECO:0000313" key="2">
    <source>
        <dbReference type="EMBL" id="EEX50222.1"/>
    </source>
</evidence>
<gene>
    <name evidence="2" type="ORF">HMPREF0621_1293</name>
</gene>
<dbReference type="STRING" id="667128.HMPREF0621_1293"/>
<proteinExistence type="predicted"/>
<dbReference type="HOGENOM" id="CLU_028286_0_2_6"/>
<dbReference type="PROSITE" id="PS51340">
    <property type="entry name" value="MOSC"/>
    <property type="match status" value="1"/>
</dbReference>
<dbReference type="GO" id="GO:0030151">
    <property type="term" value="F:molybdenum ion binding"/>
    <property type="evidence" value="ECO:0007669"/>
    <property type="project" value="InterPro"/>
</dbReference>
<protein>
    <submittedName>
        <fullName evidence="2">MOSC domain protein</fullName>
    </submittedName>
</protein>
<dbReference type="GO" id="GO:0003824">
    <property type="term" value="F:catalytic activity"/>
    <property type="evidence" value="ECO:0007669"/>
    <property type="project" value="InterPro"/>
</dbReference>
<accession>C9PQB1</accession>
<reference evidence="2 3" key="1">
    <citation type="submission" date="2009-10" db="EMBL/GenBank/DDBJ databases">
        <authorList>
            <person name="Muzny D."/>
            <person name="Qin X."/>
            <person name="Deng J."/>
            <person name="Jiang H."/>
            <person name="Liu Y."/>
            <person name="Qu J."/>
            <person name="Song X.-Z."/>
            <person name="Zhang L."/>
            <person name="Thornton R."/>
            <person name="Coyle M."/>
            <person name="Francisco L."/>
            <person name="Jackson L."/>
            <person name="Javaid M."/>
            <person name="Korchina V."/>
            <person name="Kovar C."/>
            <person name="Mata R."/>
            <person name="Mathew T."/>
            <person name="Ngo R."/>
            <person name="Nguyen L."/>
            <person name="Nguyen N."/>
            <person name="Okwuonu G."/>
            <person name="Ongeri F."/>
            <person name="Pham C."/>
            <person name="Simmons D."/>
            <person name="Wilczek-Boney K."/>
            <person name="Hale W."/>
            <person name="Jakkamsetti A."/>
            <person name="Pham P."/>
            <person name="Ruth R."/>
            <person name="San Lucas F."/>
            <person name="Warren J."/>
            <person name="Zhang J."/>
            <person name="Zhao Z."/>
            <person name="Zhou C."/>
            <person name="Zhu D."/>
            <person name="Lee S."/>
            <person name="Bess C."/>
            <person name="Blankenburg K."/>
            <person name="Forbes L."/>
            <person name="Fu Q."/>
            <person name="Gubbala S."/>
            <person name="Hirani K."/>
            <person name="Jayaseelan J.C."/>
            <person name="Lara F."/>
            <person name="Munidasa M."/>
            <person name="Palculict T."/>
            <person name="Patil S."/>
            <person name="Pu L.-L."/>
            <person name="Saada N."/>
            <person name="Tang L."/>
            <person name="Weissenberger G."/>
            <person name="Zhu Y."/>
            <person name="Hemphill L."/>
            <person name="Shang Y."/>
            <person name="Youmans B."/>
            <person name="Ayvaz T."/>
            <person name="Ross M."/>
            <person name="Santibanez J."/>
            <person name="Aqrawi P."/>
            <person name="Gross S."/>
            <person name="Joshi V."/>
            <person name="Fowler G."/>
            <person name="Nazareth L."/>
            <person name="Reid J."/>
            <person name="Worley K."/>
            <person name="Petrosino J."/>
            <person name="Highlander S."/>
            <person name="Gibbs R."/>
        </authorList>
    </citation>
    <scope>NUCLEOTIDE SEQUENCE [LARGE SCALE GENOMIC DNA]</scope>
    <source>
        <strain evidence="2 3">ATCC 43325</strain>
    </source>
</reference>
<dbReference type="EMBL" id="ACZR01000013">
    <property type="protein sequence ID" value="EEX50222.1"/>
    <property type="molecule type" value="Genomic_DNA"/>
</dbReference>
<dbReference type="InterPro" id="IPR052716">
    <property type="entry name" value="MOSC_domain"/>
</dbReference>
<dbReference type="InterPro" id="IPR005302">
    <property type="entry name" value="MoCF_Sase_C"/>
</dbReference>